<evidence type="ECO:0000313" key="4">
    <source>
        <dbReference type="Proteomes" id="UP001364472"/>
    </source>
</evidence>
<feature type="transmembrane region" description="Helical" evidence="2">
    <location>
        <begin position="16"/>
        <end position="37"/>
    </location>
</feature>
<gene>
    <name evidence="3" type="ORF">WB794_00160</name>
</gene>
<feature type="region of interest" description="Disordered" evidence="1">
    <location>
        <begin position="84"/>
        <end position="107"/>
    </location>
</feature>
<keyword evidence="2" id="KW-0472">Membrane</keyword>
<organism evidence="3 4">
    <name type="scientific">Denitratimonas tolerans</name>
    <dbReference type="NCBI Taxonomy" id="1338420"/>
    <lineage>
        <taxon>Bacteria</taxon>
        <taxon>Pseudomonadati</taxon>
        <taxon>Pseudomonadota</taxon>
        <taxon>Gammaproteobacteria</taxon>
        <taxon>Lysobacterales</taxon>
        <taxon>Lysobacteraceae</taxon>
        <taxon>Denitratimonas</taxon>
    </lineage>
</organism>
<feature type="region of interest" description="Disordered" evidence="1">
    <location>
        <begin position="187"/>
        <end position="258"/>
    </location>
</feature>
<accession>A0AAW9R0M0</accession>
<dbReference type="EMBL" id="JBBDHC010000001">
    <property type="protein sequence ID" value="MEJ1248096.1"/>
    <property type="molecule type" value="Genomic_DNA"/>
</dbReference>
<proteinExistence type="predicted"/>
<reference evidence="3 4" key="1">
    <citation type="journal article" date="2016" name="Antonie Van Leeuwenhoek">
        <title>Denitratimonas tolerans gen. nov., sp. nov., a denitrifying bacterium isolated from a bioreactor for tannery wastewater treatment.</title>
        <authorList>
            <person name="Han S.I."/>
            <person name="Kim J.O."/>
            <person name="Lee Y.R."/>
            <person name="Ekpeghere K.I."/>
            <person name="Koh S.C."/>
            <person name="Whang K.S."/>
        </authorList>
    </citation>
    <scope>NUCLEOTIDE SEQUENCE [LARGE SCALE GENOMIC DNA]</scope>
    <source>
        <strain evidence="3 4">KACC 17565</strain>
    </source>
</reference>
<evidence type="ECO:0000256" key="2">
    <source>
        <dbReference type="SAM" id="Phobius"/>
    </source>
</evidence>
<evidence type="ECO:0000256" key="1">
    <source>
        <dbReference type="SAM" id="MobiDB-lite"/>
    </source>
</evidence>
<dbReference type="RefSeq" id="WP_337333818.1">
    <property type="nucleotide sequence ID" value="NZ_JBBDHC010000001.1"/>
</dbReference>
<evidence type="ECO:0008006" key="5">
    <source>
        <dbReference type="Google" id="ProtNLM"/>
    </source>
</evidence>
<feature type="compositionally biased region" description="Basic and acidic residues" evidence="1">
    <location>
        <begin position="84"/>
        <end position="97"/>
    </location>
</feature>
<keyword evidence="2" id="KW-0812">Transmembrane</keyword>
<feature type="compositionally biased region" description="Basic and acidic residues" evidence="1">
    <location>
        <begin position="232"/>
        <end position="258"/>
    </location>
</feature>
<feature type="compositionally biased region" description="Low complexity" evidence="1">
    <location>
        <begin position="195"/>
        <end position="220"/>
    </location>
</feature>
<comment type="caution">
    <text evidence="3">The sequence shown here is derived from an EMBL/GenBank/DDBJ whole genome shotgun (WGS) entry which is preliminary data.</text>
</comment>
<evidence type="ECO:0000313" key="3">
    <source>
        <dbReference type="EMBL" id="MEJ1248096.1"/>
    </source>
</evidence>
<name>A0AAW9R0M0_9GAMM</name>
<keyword evidence="2" id="KW-1133">Transmembrane helix</keyword>
<dbReference type="Proteomes" id="UP001364472">
    <property type="component" value="Unassembled WGS sequence"/>
</dbReference>
<keyword evidence="4" id="KW-1185">Reference proteome</keyword>
<sequence>MTPRLLQLTSAQRLPALLAAVVTLWALLFAIAGLTGLGGRYRVHPDDPARVPPLPALDLSQARSPLQPVEAYADIGERPLFNADRRPLPFDDAKADAGAEGEPPPPAAPLDVVVTSIIMTPSLKLAIVTDTRSGKSVSVKEGQVLDGEFAGWSLKELQARKAVFSGPGGEVSADLRVFDGAGGQAPTPFAVPQVAEPGSAAPPGQAAGAAPAQQPAQGAEGEAKTETLTPEQRSEMIRRRIEERRRQMREEAARANNR</sequence>
<dbReference type="AlphaFoldDB" id="A0AAW9R0M0"/>
<protein>
    <recommendedName>
        <fullName evidence="5">General secretion pathway protein N</fullName>
    </recommendedName>
</protein>